<sequence length="56" mass="6335">MSSPSPIFQPLYPDLSKPFRSPELPQSNPVSPKSPYTPQFQPTKSRRSKFTTSMHA</sequence>
<evidence type="ECO:0000313" key="2">
    <source>
        <dbReference type="EMBL" id="PMD36272.1"/>
    </source>
</evidence>
<dbReference type="Proteomes" id="UP000235786">
    <property type="component" value="Unassembled WGS sequence"/>
</dbReference>
<gene>
    <name evidence="2" type="ORF">L207DRAFT_515983</name>
</gene>
<reference evidence="2 3" key="1">
    <citation type="submission" date="2016-04" db="EMBL/GenBank/DDBJ databases">
        <title>A degradative enzymes factory behind the ericoid mycorrhizal symbiosis.</title>
        <authorList>
            <consortium name="DOE Joint Genome Institute"/>
            <person name="Martino E."/>
            <person name="Morin E."/>
            <person name="Grelet G."/>
            <person name="Kuo A."/>
            <person name="Kohler A."/>
            <person name="Daghino S."/>
            <person name="Barry K."/>
            <person name="Choi C."/>
            <person name="Cichocki N."/>
            <person name="Clum A."/>
            <person name="Copeland A."/>
            <person name="Hainaut M."/>
            <person name="Haridas S."/>
            <person name="Labutti K."/>
            <person name="Lindquist E."/>
            <person name="Lipzen A."/>
            <person name="Khouja H.-R."/>
            <person name="Murat C."/>
            <person name="Ohm R."/>
            <person name="Olson A."/>
            <person name="Spatafora J."/>
            <person name="Veneault-Fourrey C."/>
            <person name="Henrissat B."/>
            <person name="Grigoriev I."/>
            <person name="Martin F."/>
            <person name="Perotto S."/>
        </authorList>
    </citation>
    <scope>NUCLEOTIDE SEQUENCE [LARGE SCALE GENOMIC DNA]</scope>
    <source>
        <strain evidence="2 3">F</strain>
    </source>
</reference>
<evidence type="ECO:0000313" key="3">
    <source>
        <dbReference type="Proteomes" id="UP000235786"/>
    </source>
</evidence>
<keyword evidence="3" id="KW-1185">Reference proteome</keyword>
<feature type="compositionally biased region" description="Polar residues" evidence="1">
    <location>
        <begin position="24"/>
        <end position="43"/>
    </location>
</feature>
<organism evidence="2 3">
    <name type="scientific">Hyaloscypha variabilis (strain UAMH 11265 / GT02V1 / F)</name>
    <name type="common">Meliniomyces variabilis</name>
    <dbReference type="NCBI Taxonomy" id="1149755"/>
    <lineage>
        <taxon>Eukaryota</taxon>
        <taxon>Fungi</taxon>
        <taxon>Dikarya</taxon>
        <taxon>Ascomycota</taxon>
        <taxon>Pezizomycotina</taxon>
        <taxon>Leotiomycetes</taxon>
        <taxon>Helotiales</taxon>
        <taxon>Hyaloscyphaceae</taxon>
        <taxon>Hyaloscypha</taxon>
        <taxon>Hyaloscypha variabilis</taxon>
    </lineage>
</organism>
<dbReference type="AlphaFoldDB" id="A0A2J6RCN0"/>
<feature type="region of interest" description="Disordered" evidence="1">
    <location>
        <begin position="1"/>
        <end position="56"/>
    </location>
</feature>
<protein>
    <submittedName>
        <fullName evidence="2">Uncharacterized protein</fullName>
    </submittedName>
</protein>
<accession>A0A2J6RCN0</accession>
<name>A0A2J6RCN0_HYAVF</name>
<evidence type="ECO:0000256" key="1">
    <source>
        <dbReference type="SAM" id="MobiDB-lite"/>
    </source>
</evidence>
<proteinExistence type="predicted"/>
<dbReference type="EMBL" id="KZ613951">
    <property type="protein sequence ID" value="PMD36272.1"/>
    <property type="molecule type" value="Genomic_DNA"/>
</dbReference>